<dbReference type="GO" id="GO:0005886">
    <property type="term" value="C:plasma membrane"/>
    <property type="evidence" value="ECO:0007669"/>
    <property type="project" value="UniProtKB-SubCell"/>
</dbReference>
<reference evidence="7 8" key="1">
    <citation type="submission" date="2016-03" db="EMBL/GenBank/DDBJ databases">
        <title>Chemosynthetic sulphur-oxidizing symbionts of marine invertebrate animals are capable of nitrogen fixation.</title>
        <authorList>
            <person name="Petersen J.M."/>
            <person name="Kemper A."/>
            <person name="Gruber-Vodicka H."/>
            <person name="Cardini U."/>
            <person name="Geest Mvander."/>
            <person name="Kleiner M."/>
            <person name="Bulgheresi S."/>
            <person name="Fussmann M."/>
            <person name="Herbold C."/>
            <person name="Seah B.K.B."/>
            <person name="Antony C.Paul."/>
            <person name="Liu D."/>
            <person name="Belitz A."/>
            <person name="Weber M."/>
        </authorList>
    </citation>
    <scope>NUCLEOTIDE SEQUENCE [LARGE SCALE GENOMIC DNA]</scope>
    <source>
        <strain evidence="7">G_D</strain>
    </source>
</reference>
<gene>
    <name evidence="7" type="ORF">A3196_04800</name>
</gene>
<protein>
    <recommendedName>
        <fullName evidence="9">Lipid A biosynthesis acyltransferase</fullName>
    </recommendedName>
</protein>
<evidence type="ECO:0000256" key="5">
    <source>
        <dbReference type="ARBA" id="ARBA00023136"/>
    </source>
</evidence>
<evidence type="ECO:0000256" key="6">
    <source>
        <dbReference type="ARBA" id="ARBA00023315"/>
    </source>
</evidence>
<comment type="subcellular location">
    <subcellularLocation>
        <location evidence="1">Cell inner membrane</location>
    </subcellularLocation>
</comment>
<dbReference type="Proteomes" id="UP000094849">
    <property type="component" value="Unassembled WGS sequence"/>
</dbReference>
<evidence type="ECO:0000256" key="2">
    <source>
        <dbReference type="ARBA" id="ARBA00022475"/>
    </source>
</evidence>
<dbReference type="PANTHER" id="PTHR30606">
    <property type="entry name" value="LIPID A BIOSYNTHESIS LAUROYL ACYLTRANSFERASE"/>
    <property type="match status" value="1"/>
</dbReference>
<evidence type="ECO:0008006" key="9">
    <source>
        <dbReference type="Google" id="ProtNLM"/>
    </source>
</evidence>
<dbReference type="InterPro" id="IPR004960">
    <property type="entry name" value="LipA_acyltrans"/>
</dbReference>
<organism evidence="7 8">
    <name type="scientific">Candidatus Thiodiazotropha endoloripes</name>
    <dbReference type="NCBI Taxonomy" id="1818881"/>
    <lineage>
        <taxon>Bacteria</taxon>
        <taxon>Pseudomonadati</taxon>
        <taxon>Pseudomonadota</taxon>
        <taxon>Gammaproteobacteria</taxon>
        <taxon>Chromatiales</taxon>
        <taxon>Sedimenticolaceae</taxon>
        <taxon>Candidatus Thiodiazotropha</taxon>
    </lineage>
</organism>
<keyword evidence="5" id="KW-0472">Membrane</keyword>
<dbReference type="PANTHER" id="PTHR30606:SF10">
    <property type="entry name" value="PHOSPHATIDYLINOSITOL MANNOSIDE ACYLTRANSFERASE"/>
    <property type="match status" value="1"/>
</dbReference>
<dbReference type="GO" id="GO:0016746">
    <property type="term" value="F:acyltransferase activity"/>
    <property type="evidence" value="ECO:0007669"/>
    <property type="project" value="UniProtKB-KW"/>
</dbReference>
<keyword evidence="4" id="KW-0808">Transferase</keyword>
<sequence length="305" mass="35448">MAERLSLWDLRFKYRVLFPALSHLPRYLSYRLASLYGRGEFRRNEEMATQIAHQMRRGIPGLADQAYQQWTRYFYAMQQREILDTWYYPGLMSAEQVGRFIEVENFESVLSYRREGRPIIFAGAHLGRFWMLGVTTASYGIPTSALARDDEESNTWGLPEAEFQYRRLKLSRLRDCYRSEFVTPGVSNMRPLLEALRERPIAILLDVPYGKGSPGLVSVPFFGQDGYFPEGPIKIAKRVGAVIQPFSVDEHRRGVKLNFHKPVEVEGRSSEALLALLVSDIEQRIRQNPGNWWQWQALPMYWGEV</sequence>
<evidence type="ECO:0000256" key="4">
    <source>
        <dbReference type="ARBA" id="ARBA00022679"/>
    </source>
</evidence>
<proteinExistence type="predicted"/>
<keyword evidence="3" id="KW-0997">Cell inner membrane</keyword>
<evidence type="ECO:0000313" key="7">
    <source>
        <dbReference type="EMBL" id="ODB96139.1"/>
    </source>
</evidence>
<dbReference type="GO" id="GO:0009247">
    <property type="term" value="P:glycolipid biosynthetic process"/>
    <property type="evidence" value="ECO:0007669"/>
    <property type="project" value="UniProtKB-ARBA"/>
</dbReference>
<name>A0A1E2UN72_9GAMM</name>
<evidence type="ECO:0000256" key="3">
    <source>
        <dbReference type="ARBA" id="ARBA00022519"/>
    </source>
</evidence>
<evidence type="ECO:0000313" key="8">
    <source>
        <dbReference type="Proteomes" id="UP000094849"/>
    </source>
</evidence>
<keyword evidence="2" id="KW-1003">Cell membrane</keyword>
<dbReference type="Pfam" id="PF03279">
    <property type="entry name" value="Lip_A_acyltrans"/>
    <property type="match status" value="1"/>
</dbReference>
<dbReference type="STRING" id="1818881.A3196_04800"/>
<accession>A0A1E2UN72</accession>
<evidence type="ECO:0000256" key="1">
    <source>
        <dbReference type="ARBA" id="ARBA00004533"/>
    </source>
</evidence>
<dbReference type="EMBL" id="LVJZ01000003">
    <property type="protein sequence ID" value="ODB96139.1"/>
    <property type="molecule type" value="Genomic_DNA"/>
</dbReference>
<dbReference type="CDD" id="cd07984">
    <property type="entry name" value="LPLAT_LABLAT-like"/>
    <property type="match status" value="1"/>
</dbReference>
<keyword evidence="6" id="KW-0012">Acyltransferase</keyword>
<comment type="caution">
    <text evidence="7">The sequence shown here is derived from an EMBL/GenBank/DDBJ whole genome shotgun (WGS) entry which is preliminary data.</text>
</comment>
<dbReference type="AlphaFoldDB" id="A0A1E2UN72"/>
<dbReference type="RefSeq" id="WP_069024191.1">
    <property type="nucleotide sequence ID" value="NZ_LVJZ01000003.1"/>
</dbReference>
<keyword evidence="8" id="KW-1185">Reference proteome</keyword>